<gene>
    <name evidence="2" type="ORF">DPMN_095689</name>
</gene>
<sequence length="59" mass="6620">MKNDEMVDGASLSGMFQFEPRGFEDDEKDFDGFVLDNDYGQTVNDPITLNNSPTNGQQK</sequence>
<proteinExistence type="predicted"/>
<reference evidence="2" key="2">
    <citation type="submission" date="2020-11" db="EMBL/GenBank/DDBJ databases">
        <authorList>
            <person name="McCartney M.A."/>
            <person name="Auch B."/>
            <person name="Kono T."/>
            <person name="Mallez S."/>
            <person name="Becker A."/>
            <person name="Gohl D.M."/>
            <person name="Silverstein K.A.T."/>
            <person name="Koren S."/>
            <person name="Bechman K.B."/>
            <person name="Herman A."/>
            <person name="Abrahante J.E."/>
            <person name="Garbe J."/>
        </authorList>
    </citation>
    <scope>NUCLEOTIDE SEQUENCE</scope>
    <source>
        <strain evidence="2">Duluth1</strain>
        <tissue evidence="2">Whole animal</tissue>
    </source>
</reference>
<name>A0A9D4L9U7_DREPO</name>
<dbReference type="AlphaFoldDB" id="A0A9D4L9U7"/>
<comment type="caution">
    <text evidence="2">The sequence shown here is derived from an EMBL/GenBank/DDBJ whole genome shotgun (WGS) entry which is preliminary data.</text>
</comment>
<protein>
    <submittedName>
        <fullName evidence="2">Uncharacterized protein</fullName>
    </submittedName>
</protein>
<reference evidence="2" key="1">
    <citation type="journal article" date="2019" name="bioRxiv">
        <title>The Genome of the Zebra Mussel, Dreissena polymorpha: A Resource for Invasive Species Research.</title>
        <authorList>
            <person name="McCartney M.A."/>
            <person name="Auch B."/>
            <person name="Kono T."/>
            <person name="Mallez S."/>
            <person name="Zhang Y."/>
            <person name="Obille A."/>
            <person name="Becker A."/>
            <person name="Abrahante J.E."/>
            <person name="Garbe J."/>
            <person name="Badalamenti J.P."/>
            <person name="Herman A."/>
            <person name="Mangelson H."/>
            <person name="Liachko I."/>
            <person name="Sullivan S."/>
            <person name="Sone E.D."/>
            <person name="Koren S."/>
            <person name="Silverstein K.A.T."/>
            <person name="Beckman K.B."/>
            <person name="Gohl D.M."/>
        </authorList>
    </citation>
    <scope>NUCLEOTIDE SEQUENCE</scope>
    <source>
        <strain evidence="2">Duluth1</strain>
        <tissue evidence="2">Whole animal</tissue>
    </source>
</reference>
<dbReference type="EMBL" id="JAIWYP010000003">
    <property type="protein sequence ID" value="KAH3853167.1"/>
    <property type="molecule type" value="Genomic_DNA"/>
</dbReference>
<evidence type="ECO:0000313" key="3">
    <source>
        <dbReference type="Proteomes" id="UP000828390"/>
    </source>
</evidence>
<feature type="region of interest" description="Disordered" evidence="1">
    <location>
        <begin position="27"/>
        <end position="59"/>
    </location>
</feature>
<dbReference type="Proteomes" id="UP000828390">
    <property type="component" value="Unassembled WGS sequence"/>
</dbReference>
<feature type="compositionally biased region" description="Polar residues" evidence="1">
    <location>
        <begin position="39"/>
        <end position="59"/>
    </location>
</feature>
<evidence type="ECO:0000256" key="1">
    <source>
        <dbReference type="SAM" id="MobiDB-lite"/>
    </source>
</evidence>
<keyword evidence="3" id="KW-1185">Reference proteome</keyword>
<accession>A0A9D4L9U7</accession>
<organism evidence="2 3">
    <name type="scientific">Dreissena polymorpha</name>
    <name type="common">Zebra mussel</name>
    <name type="synonym">Mytilus polymorpha</name>
    <dbReference type="NCBI Taxonomy" id="45954"/>
    <lineage>
        <taxon>Eukaryota</taxon>
        <taxon>Metazoa</taxon>
        <taxon>Spiralia</taxon>
        <taxon>Lophotrochozoa</taxon>
        <taxon>Mollusca</taxon>
        <taxon>Bivalvia</taxon>
        <taxon>Autobranchia</taxon>
        <taxon>Heteroconchia</taxon>
        <taxon>Euheterodonta</taxon>
        <taxon>Imparidentia</taxon>
        <taxon>Neoheterodontei</taxon>
        <taxon>Myida</taxon>
        <taxon>Dreissenoidea</taxon>
        <taxon>Dreissenidae</taxon>
        <taxon>Dreissena</taxon>
    </lineage>
</organism>
<evidence type="ECO:0000313" key="2">
    <source>
        <dbReference type="EMBL" id="KAH3853167.1"/>
    </source>
</evidence>